<sequence>MSQQTCAFCDADPDVRLGQAGSWGKDELITHTRSAWSARSVNTQTRPSNIASRAMAVAASSTPSPPSPAIASNSPTSKVRSTSALAAVPPDRQPTGLATSEHTSFEKLM</sequence>
<organism evidence="2 3">
    <name type="scientific">Halarchaeum salinum</name>
    <dbReference type="NCBI Taxonomy" id="489912"/>
    <lineage>
        <taxon>Archaea</taxon>
        <taxon>Methanobacteriati</taxon>
        <taxon>Methanobacteriota</taxon>
        <taxon>Stenosarchaea group</taxon>
        <taxon>Halobacteria</taxon>
        <taxon>Halobacteriales</taxon>
        <taxon>Halobacteriaceae</taxon>
    </lineage>
</organism>
<dbReference type="EMBL" id="BAAABL010000037">
    <property type="protein sequence ID" value="GAA0297011.1"/>
    <property type="molecule type" value="Genomic_DNA"/>
</dbReference>
<dbReference type="AlphaFoldDB" id="A0AAV3S6F8"/>
<reference evidence="2 3" key="1">
    <citation type="journal article" date="2019" name="Int. J. Syst. Evol. Microbiol.">
        <title>The Global Catalogue of Microorganisms (GCM) 10K type strain sequencing project: providing services to taxonomists for standard genome sequencing and annotation.</title>
        <authorList>
            <consortium name="The Broad Institute Genomics Platform"/>
            <consortium name="The Broad Institute Genome Sequencing Center for Infectious Disease"/>
            <person name="Wu L."/>
            <person name="Ma J."/>
        </authorList>
    </citation>
    <scope>NUCLEOTIDE SEQUENCE [LARGE SCALE GENOMIC DNA]</scope>
    <source>
        <strain evidence="2 3">JCM 16330</strain>
    </source>
</reference>
<accession>A0AAV3S6F8</accession>
<proteinExistence type="predicted"/>
<name>A0AAV3S6F8_9EURY</name>
<keyword evidence="3" id="KW-1185">Reference proteome</keyword>
<comment type="caution">
    <text evidence="2">The sequence shown here is derived from an EMBL/GenBank/DDBJ whole genome shotgun (WGS) entry which is preliminary data.</text>
</comment>
<protein>
    <submittedName>
        <fullName evidence="2">Uncharacterized protein</fullName>
    </submittedName>
</protein>
<dbReference type="InterPro" id="IPR055980">
    <property type="entry name" value="DUF7558"/>
</dbReference>
<dbReference type="Proteomes" id="UP001500837">
    <property type="component" value="Unassembled WGS sequence"/>
</dbReference>
<gene>
    <name evidence="2" type="ORF">GCM10009066_09240</name>
</gene>
<feature type="region of interest" description="Disordered" evidence="1">
    <location>
        <begin position="52"/>
        <end position="109"/>
    </location>
</feature>
<dbReference type="Pfam" id="PF24439">
    <property type="entry name" value="DUF7558"/>
    <property type="match status" value="1"/>
</dbReference>
<evidence type="ECO:0000313" key="2">
    <source>
        <dbReference type="EMBL" id="GAA0297011.1"/>
    </source>
</evidence>
<evidence type="ECO:0000313" key="3">
    <source>
        <dbReference type="Proteomes" id="UP001500837"/>
    </source>
</evidence>
<evidence type="ECO:0000256" key="1">
    <source>
        <dbReference type="SAM" id="MobiDB-lite"/>
    </source>
</evidence>